<keyword evidence="3" id="KW-1185">Reference proteome</keyword>
<reference evidence="2 3" key="1">
    <citation type="submission" date="2019-05" db="EMBL/GenBank/DDBJ databases">
        <title>Another draft genome of Portunus trituberculatus and its Hox gene families provides insights of decapod evolution.</title>
        <authorList>
            <person name="Jeong J.-H."/>
            <person name="Song I."/>
            <person name="Kim S."/>
            <person name="Choi T."/>
            <person name="Kim D."/>
            <person name="Ryu S."/>
            <person name="Kim W."/>
        </authorList>
    </citation>
    <scope>NUCLEOTIDE SEQUENCE [LARGE SCALE GENOMIC DNA]</scope>
    <source>
        <tissue evidence="2">Muscle</tissue>
    </source>
</reference>
<evidence type="ECO:0000313" key="3">
    <source>
        <dbReference type="Proteomes" id="UP000324222"/>
    </source>
</evidence>
<gene>
    <name evidence="2" type="ORF">E2C01_068327</name>
</gene>
<accession>A0A5B7HVH6</accession>
<feature type="region of interest" description="Disordered" evidence="1">
    <location>
        <begin position="1"/>
        <end position="21"/>
    </location>
</feature>
<protein>
    <submittedName>
        <fullName evidence="2">Uncharacterized protein</fullName>
    </submittedName>
</protein>
<dbReference type="Proteomes" id="UP000324222">
    <property type="component" value="Unassembled WGS sequence"/>
</dbReference>
<evidence type="ECO:0000313" key="2">
    <source>
        <dbReference type="EMBL" id="MPC73983.1"/>
    </source>
</evidence>
<evidence type="ECO:0000256" key="1">
    <source>
        <dbReference type="SAM" id="MobiDB-lite"/>
    </source>
</evidence>
<feature type="compositionally biased region" description="Basic and acidic residues" evidence="1">
    <location>
        <begin position="7"/>
        <end position="18"/>
    </location>
</feature>
<dbReference type="EMBL" id="VSRR010037991">
    <property type="protein sequence ID" value="MPC73983.1"/>
    <property type="molecule type" value="Genomic_DNA"/>
</dbReference>
<organism evidence="2 3">
    <name type="scientific">Portunus trituberculatus</name>
    <name type="common">Swimming crab</name>
    <name type="synonym">Neptunus trituberculatus</name>
    <dbReference type="NCBI Taxonomy" id="210409"/>
    <lineage>
        <taxon>Eukaryota</taxon>
        <taxon>Metazoa</taxon>
        <taxon>Ecdysozoa</taxon>
        <taxon>Arthropoda</taxon>
        <taxon>Crustacea</taxon>
        <taxon>Multicrustacea</taxon>
        <taxon>Malacostraca</taxon>
        <taxon>Eumalacostraca</taxon>
        <taxon>Eucarida</taxon>
        <taxon>Decapoda</taxon>
        <taxon>Pleocyemata</taxon>
        <taxon>Brachyura</taxon>
        <taxon>Eubrachyura</taxon>
        <taxon>Portunoidea</taxon>
        <taxon>Portunidae</taxon>
        <taxon>Portuninae</taxon>
        <taxon>Portunus</taxon>
    </lineage>
</organism>
<name>A0A5B7HVH6_PORTR</name>
<sequence>MSVTGRKGRDGGEEDRRRAVSLGRGCRRRMRGDKFTSAGILLPPPAVVFQDNEEGGCQSRYGETGVEGQADGGWRWGASASPKSTLAITVDNRFNLGGMIDNLSIPVMLSLHNTLLLISHQDQELKTHV</sequence>
<proteinExistence type="predicted"/>
<comment type="caution">
    <text evidence="2">The sequence shown here is derived from an EMBL/GenBank/DDBJ whole genome shotgun (WGS) entry which is preliminary data.</text>
</comment>
<dbReference type="AlphaFoldDB" id="A0A5B7HVH6"/>